<sequence length="340" mass="36988">MEGAASNHSAEMIRLGLAGDAMLGRLVDRHVLANPATRPAYVWGNTLPLWRQMDLRMVNLECVIATTGEPWVPKTFHFRGGPRAIDALETAGIQLVSLANNHVLDFGAEALRECLGRLRRASIRYAGAGETSAEAVAPAMLTAGGITLAVVALTDGEPEWEATPDRPGTAYVRCDPGGLAEPYRTRVARTLAQARAAAHLVIVSAHVGSNWGPPAARTQALAREMIDLGADLYWGHSNHTVQGIEIYRGRPILYSCGDFIDDYAVDPVERNDLSCLFELQIEHTNVSRILLHPVRIARFQVNHAGSEDARWLCTRLIERMAEFGTQVTRAGDLLAVSVDA</sequence>
<evidence type="ECO:0000256" key="1">
    <source>
        <dbReference type="ARBA" id="ARBA00005662"/>
    </source>
</evidence>
<dbReference type="Gene3D" id="3.60.21.10">
    <property type="match status" value="1"/>
</dbReference>
<dbReference type="InterPro" id="IPR052169">
    <property type="entry name" value="CW_Biosynth-Accessory"/>
</dbReference>
<comment type="caution">
    <text evidence="3">The sequence shown here is derived from an EMBL/GenBank/DDBJ whole genome shotgun (WGS) entry which is preliminary data.</text>
</comment>
<reference evidence="5 6" key="1">
    <citation type="journal article" date="2019" name="Nat. Microbiol.">
        <title>Mediterranean grassland soil C-N compound turnover is dependent on rainfall and depth, and is mediated by genomically divergent microorganisms.</title>
        <authorList>
            <person name="Diamond S."/>
            <person name="Andeer P.F."/>
            <person name="Li Z."/>
            <person name="Crits-Christoph A."/>
            <person name="Burstein D."/>
            <person name="Anantharaman K."/>
            <person name="Lane K.R."/>
            <person name="Thomas B.C."/>
            <person name="Pan C."/>
            <person name="Northen T.R."/>
            <person name="Banfield J.F."/>
        </authorList>
    </citation>
    <scope>NUCLEOTIDE SEQUENCE [LARGE SCALE GENOMIC DNA]</scope>
    <source>
        <strain evidence="4">NP_1</strain>
        <strain evidence="3">NP_2</strain>
    </source>
</reference>
<evidence type="ECO:0000259" key="2">
    <source>
        <dbReference type="SMART" id="SM00854"/>
    </source>
</evidence>
<comment type="similarity">
    <text evidence="1">Belongs to the CapA family.</text>
</comment>
<dbReference type="CDD" id="cd07381">
    <property type="entry name" value="MPP_CapA"/>
    <property type="match status" value="1"/>
</dbReference>
<protein>
    <submittedName>
        <fullName evidence="3">CapA family protein</fullName>
    </submittedName>
</protein>
<dbReference type="SUPFAM" id="SSF56300">
    <property type="entry name" value="Metallo-dependent phosphatases"/>
    <property type="match status" value="1"/>
</dbReference>
<dbReference type="Proteomes" id="UP000318661">
    <property type="component" value="Unassembled WGS sequence"/>
</dbReference>
<gene>
    <name evidence="4" type="ORF">E6G98_00505</name>
    <name evidence="3" type="ORF">E6G99_07495</name>
</gene>
<dbReference type="EMBL" id="VBAI01000007">
    <property type="protein sequence ID" value="TMJ13430.1"/>
    <property type="molecule type" value="Genomic_DNA"/>
</dbReference>
<evidence type="ECO:0000313" key="4">
    <source>
        <dbReference type="EMBL" id="TMJ13430.1"/>
    </source>
</evidence>
<dbReference type="SMART" id="SM00854">
    <property type="entry name" value="PGA_cap"/>
    <property type="match status" value="1"/>
</dbReference>
<proteinExistence type="inferred from homology"/>
<dbReference type="AlphaFoldDB" id="A0A537LGW6"/>
<dbReference type="Pfam" id="PF09587">
    <property type="entry name" value="PGA_cap"/>
    <property type="match status" value="1"/>
</dbReference>
<evidence type="ECO:0000313" key="6">
    <source>
        <dbReference type="Proteomes" id="UP000318661"/>
    </source>
</evidence>
<dbReference type="PANTHER" id="PTHR33393:SF11">
    <property type="entry name" value="POLYGLUTAMINE SYNTHESIS ACCESSORY PROTEIN RV0574C-RELATED"/>
    <property type="match status" value="1"/>
</dbReference>
<dbReference type="EMBL" id="VBAJ01000190">
    <property type="protein sequence ID" value="TMJ07225.1"/>
    <property type="molecule type" value="Genomic_DNA"/>
</dbReference>
<dbReference type="Proteomes" id="UP000315217">
    <property type="component" value="Unassembled WGS sequence"/>
</dbReference>
<feature type="domain" description="Capsule synthesis protein CapA" evidence="2">
    <location>
        <begin position="14"/>
        <end position="263"/>
    </location>
</feature>
<evidence type="ECO:0000313" key="3">
    <source>
        <dbReference type="EMBL" id="TMJ07225.1"/>
    </source>
</evidence>
<dbReference type="PANTHER" id="PTHR33393">
    <property type="entry name" value="POLYGLUTAMINE SYNTHESIS ACCESSORY PROTEIN RV0574C-RELATED"/>
    <property type="match status" value="1"/>
</dbReference>
<accession>A0A537LGW6</accession>
<name>A0A537LGW6_9BACT</name>
<evidence type="ECO:0000313" key="5">
    <source>
        <dbReference type="Proteomes" id="UP000315217"/>
    </source>
</evidence>
<organism evidence="3 6">
    <name type="scientific">Candidatus Segetimicrobium genomatis</name>
    <dbReference type="NCBI Taxonomy" id="2569760"/>
    <lineage>
        <taxon>Bacteria</taxon>
        <taxon>Bacillati</taxon>
        <taxon>Candidatus Sysuimicrobiota</taxon>
        <taxon>Candidatus Sysuimicrobiia</taxon>
        <taxon>Candidatus Sysuimicrobiales</taxon>
        <taxon>Candidatus Segetimicrobiaceae</taxon>
        <taxon>Candidatus Segetimicrobium</taxon>
    </lineage>
</organism>
<dbReference type="InterPro" id="IPR019079">
    <property type="entry name" value="Capsule_synth_CapA"/>
</dbReference>
<dbReference type="InterPro" id="IPR029052">
    <property type="entry name" value="Metallo-depent_PP-like"/>
</dbReference>